<protein>
    <submittedName>
        <fullName evidence="1">Uncharacterized protein</fullName>
    </submittedName>
</protein>
<gene>
    <name evidence="1" type="ORF">T4C_9647</name>
</gene>
<comment type="caution">
    <text evidence="1">The sequence shown here is derived from an EMBL/GenBank/DDBJ whole genome shotgun (WGS) entry which is preliminary data.</text>
</comment>
<dbReference type="Proteomes" id="UP000054826">
    <property type="component" value="Unassembled WGS sequence"/>
</dbReference>
<organism evidence="1 2">
    <name type="scientific">Trichinella pseudospiralis</name>
    <name type="common">Parasitic roundworm</name>
    <dbReference type="NCBI Taxonomy" id="6337"/>
    <lineage>
        <taxon>Eukaryota</taxon>
        <taxon>Metazoa</taxon>
        <taxon>Ecdysozoa</taxon>
        <taxon>Nematoda</taxon>
        <taxon>Enoplea</taxon>
        <taxon>Dorylaimia</taxon>
        <taxon>Trichinellida</taxon>
        <taxon>Trichinellidae</taxon>
        <taxon>Trichinella</taxon>
    </lineage>
</organism>
<feature type="non-terminal residue" evidence="1">
    <location>
        <position position="1"/>
    </location>
</feature>
<accession>A0A0V1IW31</accession>
<evidence type="ECO:0000313" key="1">
    <source>
        <dbReference type="EMBL" id="KRZ26828.1"/>
    </source>
</evidence>
<reference evidence="1 2" key="1">
    <citation type="submission" date="2015-01" db="EMBL/GenBank/DDBJ databases">
        <title>Evolution of Trichinella species and genotypes.</title>
        <authorList>
            <person name="Korhonen P.K."/>
            <person name="Edoardo P."/>
            <person name="Giuseppe L.R."/>
            <person name="Gasser R.B."/>
        </authorList>
    </citation>
    <scope>NUCLEOTIDE SEQUENCE [LARGE SCALE GENOMIC DNA]</scope>
    <source>
        <strain evidence="1">ISS176</strain>
    </source>
</reference>
<name>A0A0V1IW31_TRIPS</name>
<dbReference type="AlphaFoldDB" id="A0A0V1IW31"/>
<sequence length="124" mass="14068">LFNKVYTFGCYFVAAMREAEKKGKASAITNLSPNSDAAARYTSFTALPEKRMPWLEQIPHLLHLLETPPPRVFRKAKTCGKYQSMTRCILLQQVITGFRCPKYVRDFHDVQPVFYSALTSGCAS</sequence>
<evidence type="ECO:0000313" key="2">
    <source>
        <dbReference type="Proteomes" id="UP000054826"/>
    </source>
</evidence>
<proteinExistence type="predicted"/>
<dbReference type="EMBL" id="JYDV01000175">
    <property type="protein sequence ID" value="KRZ26828.1"/>
    <property type="molecule type" value="Genomic_DNA"/>
</dbReference>